<evidence type="ECO:0000256" key="4">
    <source>
        <dbReference type="SAM" id="SignalP"/>
    </source>
</evidence>
<organism evidence="5 6">
    <name type="scientific">Madurella mycetomatis</name>
    <dbReference type="NCBI Taxonomy" id="100816"/>
    <lineage>
        <taxon>Eukaryota</taxon>
        <taxon>Fungi</taxon>
        <taxon>Dikarya</taxon>
        <taxon>Ascomycota</taxon>
        <taxon>Pezizomycotina</taxon>
        <taxon>Sordariomycetes</taxon>
        <taxon>Sordariomycetidae</taxon>
        <taxon>Sordariales</taxon>
        <taxon>Sordariales incertae sedis</taxon>
        <taxon>Madurella</taxon>
    </lineage>
</organism>
<dbReference type="Pfam" id="PF06766">
    <property type="entry name" value="Hydrophobin_2"/>
    <property type="match status" value="1"/>
</dbReference>
<dbReference type="InterPro" id="IPR010636">
    <property type="entry name" value="Class_II_hydrophobin"/>
</dbReference>
<keyword evidence="6" id="KW-1185">Reference proteome</keyword>
<dbReference type="CDD" id="cd23508">
    <property type="entry name" value="hydrophobin_II"/>
    <property type="match status" value="1"/>
</dbReference>
<evidence type="ECO:0000313" key="5">
    <source>
        <dbReference type="EMBL" id="KXX81828.1"/>
    </source>
</evidence>
<dbReference type="Gene3D" id="3.20.120.10">
    <property type="entry name" value="Hydrophobin"/>
    <property type="match status" value="1"/>
</dbReference>
<dbReference type="AlphaFoldDB" id="A0A175WDG7"/>
<accession>A0A175WDG7</accession>
<dbReference type="STRING" id="100816.A0A175WDG7"/>
<comment type="caution">
    <text evidence="5">The sequence shown here is derived from an EMBL/GenBank/DDBJ whole genome shotgun (WGS) entry which is preliminary data.</text>
</comment>
<evidence type="ECO:0000256" key="2">
    <source>
        <dbReference type="ARBA" id="ARBA00009576"/>
    </source>
</evidence>
<keyword evidence="3" id="KW-1015">Disulfide bond</keyword>
<dbReference type="PANTHER" id="PTHR42341">
    <property type="entry name" value="HYDROPHOBIN"/>
    <property type="match status" value="1"/>
</dbReference>
<dbReference type="OrthoDB" id="4500971at2759"/>
<comment type="subcellular location">
    <subcellularLocation>
        <location evidence="1">Cell envelope</location>
    </subcellularLocation>
</comment>
<dbReference type="GO" id="GO:0005576">
    <property type="term" value="C:extracellular region"/>
    <property type="evidence" value="ECO:0007669"/>
    <property type="project" value="InterPro"/>
</dbReference>
<feature type="signal peptide" evidence="4">
    <location>
        <begin position="1"/>
        <end position="18"/>
    </location>
</feature>
<dbReference type="SUPFAM" id="SSF101751">
    <property type="entry name" value="Hydrophobin II, HfbII"/>
    <property type="match status" value="1"/>
</dbReference>
<dbReference type="EMBL" id="LCTW02000026">
    <property type="protein sequence ID" value="KXX81828.1"/>
    <property type="molecule type" value="Genomic_DNA"/>
</dbReference>
<dbReference type="PANTHER" id="PTHR42341:SF1">
    <property type="entry name" value="HYDROPHOBIN"/>
    <property type="match status" value="1"/>
</dbReference>
<comment type="similarity">
    <text evidence="2">Belongs to the cerato-ulmin hydrophobin family.</text>
</comment>
<name>A0A175WDG7_9PEZI</name>
<dbReference type="Proteomes" id="UP000078237">
    <property type="component" value="Unassembled WGS sequence"/>
</dbReference>
<evidence type="ECO:0000256" key="3">
    <source>
        <dbReference type="ARBA" id="ARBA00023157"/>
    </source>
</evidence>
<reference evidence="5 6" key="1">
    <citation type="journal article" date="2016" name="Genome Announc.">
        <title>Genome Sequence of Madurella mycetomatis mm55, Isolated from a Human Mycetoma Case in Sudan.</title>
        <authorList>
            <person name="Smit S."/>
            <person name="Derks M.F."/>
            <person name="Bervoets S."/>
            <person name="Fahal A."/>
            <person name="van Leeuwen W."/>
            <person name="van Belkum A."/>
            <person name="van de Sande W.W."/>
        </authorList>
    </citation>
    <scope>NUCLEOTIDE SEQUENCE [LARGE SCALE GENOMIC DNA]</scope>
    <source>
        <strain evidence="6">mm55</strain>
    </source>
</reference>
<dbReference type="VEuPathDB" id="FungiDB:MMYC01_201820"/>
<gene>
    <name evidence="5" type="ORF">MMYC01_201820</name>
</gene>
<dbReference type="InterPro" id="IPR036686">
    <property type="entry name" value="Class_II_Hydrophobin_sf"/>
</dbReference>
<proteinExistence type="inferred from homology"/>
<protein>
    <submittedName>
        <fullName evidence="5">Cryparin</fullName>
    </submittedName>
</protein>
<feature type="chain" id="PRO_5008043918" evidence="4">
    <location>
        <begin position="19"/>
        <end position="100"/>
    </location>
</feature>
<evidence type="ECO:0000256" key="1">
    <source>
        <dbReference type="ARBA" id="ARBA00004196"/>
    </source>
</evidence>
<sequence length="100" mass="10465">MKLTFATTIVVFSRIAAAFPASVHERRLYVPCSDLSGTARCCATDVLGIAGLDCGNPPTTPTSADNFREVCAAVGQRARCCVFPVLGQSILCNTPTGVVD</sequence>
<evidence type="ECO:0000313" key="6">
    <source>
        <dbReference type="Proteomes" id="UP000078237"/>
    </source>
</evidence>
<keyword evidence="4" id="KW-0732">Signal</keyword>